<dbReference type="InterPro" id="IPR036514">
    <property type="entry name" value="SGNH_hydro_sf"/>
</dbReference>
<proteinExistence type="predicted"/>
<dbReference type="Proteomes" id="UP000002774">
    <property type="component" value="Chromosome"/>
</dbReference>
<feature type="domain" description="Carbohydrate esterase 2 N-terminal" evidence="2">
    <location>
        <begin position="36"/>
        <end position="141"/>
    </location>
</feature>
<dbReference type="STRING" id="714943.Mucpa_1934"/>
<dbReference type="SUPFAM" id="SSF52266">
    <property type="entry name" value="SGNH hydrolase"/>
    <property type="match status" value="1"/>
</dbReference>
<dbReference type="AlphaFoldDB" id="H1YD24"/>
<dbReference type="GO" id="GO:0052689">
    <property type="term" value="F:carboxylic ester hydrolase activity"/>
    <property type="evidence" value="ECO:0007669"/>
    <property type="project" value="InterPro"/>
</dbReference>
<dbReference type="PANTHER" id="PTHR37834">
    <property type="entry name" value="GDSL-LIKE LIPASE/ACYLHYDROLASE DOMAIN PROTEIN (AFU_ORTHOLOGUE AFUA_2G00620)"/>
    <property type="match status" value="1"/>
</dbReference>
<feature type="domain" description="SGNH hydrolase-type esterase" evidence="1">
    <location>
        <begin position="150"/>
        <end position="324"/>
    </location>
</feature>
<dbReference type="Pfam" id="PF13472">
    <property type="entry name" value="Lipase_GDSL_2"/>
    <property type="match status" value="1"/>
</dbReference>
<dbReference type="CDD" id="cd01831">
    <property type="entry name" value="Endoglucanase_E_like"/>
    <property type="match status" value="1"/>
</dbReference>
<dbReference type="Pfam" id="PF17996">
    <property type="entry name" value="CE2_N"/>
    <property type="match status" value="1"/>
</dbReference>
<dbReference type="eggNOG" id="COG2755">
    <property type="taxonomic scope" value="Bacteria"/>
</dbReference>
<evidence type="ECO:0000313" key="4">
    <source>
        <dbReference type="Proteomes" id="UP000002774"/>
    </source>
</evidence>
<gene>
    <name evidence="3" type="ORF">Mucpa_1934</name>
</gene>
<dbReference type="EMBL" id="CM001403">
    <property type="protein sequence ID" value="EHQ26081.1"/>
    <property type="molecule type" value="Genomic_DNA"/>
</dbReference>
<dbReference type="InterPro" id="IPR013830">
    <property type="entry name" value="SGNH_hydro"/>
</dbReference>
<name>H1YD24_9SPHI</name>
<dbReference type="InterPro" id="IPR037461">
    <property type="entry name" value="CtCE2-like_dom"/>
</dbReference>
<dbReference type="PROSITE" id="PS51257">
    <property type="entry name" value="PROKAR_LIPOPROTEIN"/>
    <property type="match status" value="1"/>
</dbReference>
<reference evidence="3" key="1">
    <citation type="submission" date="2011-09" db="EMBL/GenBank/DDBJ databases">
        <title>The permanent draft genome of Mucilaginibacter paludis DSM 18603.</title>
        <authorList>
            <consortium name="US DOE Joint Genome Institute (JGI-PGF)"/>
            <person name="Lucas S."/>
            <person name="Han J."/>
            <person name="Lapidus A."/>
            <person name="Bruce D."/>
            <person name="Goodwin L."/>
            <person name="Pitluck S."/>
            <person name="Peters L."/>
            <person name="Kyrpides N."/>
            <person name="Mavromatis K."/>
            <person name="Ivanova N."/>
            <person name="Mikhailova N."/>
            <person name="Held B."/>
            <person name="Detter J.C."/>
            <person name="Tapia R."/>
            <person name="Han C."/>
            <person name="Land M."/>
            <person name="Hauser L."/>
            <person name="Markowitz V."/>
            <person name="Cheng J.-F."/>
            <person name="Hugenholtz P."/>
            <person name="Woyke T."/>
            <person name="Wu D."/>
            <person name="Tindall B."/>
            <person name="Brambilla E."/>
            <person name="Klenk H.-P."/>
            <person name="Eisen J.A."/>
        </authorList>
    </citation>
    <scope>NUCLEOTIDE SEQUENCE [LARGE SCALE GENOMIC DNA]</scope>
    <source>
        <strain evidence="3">DSM 18603</strain>
    </source>
</reference>
<dbReference type="Gene3D" id="3.40.50.1110">
    <property type="entry name" value="SGNH hydrolase"/>
    <property type="match status" value="1"/>
</dbReference>
<evidence type="ECO:0000313" key="3">
    <source>
        <dbReference type="EMBL" id="EHQ26081.1"/>
    </source>
</evidence>
<accession>H1YD24</accession>
<evidence type="ECO:0000259" key="1">
    <source>
        <dbReference type="Pfam" id="PF13472"/>
    </source>
</evidence>
<keyword evidence="4" id="KW-1185">Reference proteome</keyword>
<dbReference type="PANTHER" id="PTHR37834:SF2">
    <property type="entry name" value="ESTERASE, SGNH HYDROLASE-TYPE"/>
    <property type="match status" value="1"/>
</dbReference>
<dbReference type="HOGENOM" id="CLU_042506_2_1_10"/>
<dbReference type="InterPro" id="IPR052762">
    <property type="entry name" value="PCW_deacetylase/CE"/>
</dbReference>
<organism evidence="3 4">
    <name type="scientific">Mucilaginibacter paludis DSM 18603</name>
    <dbReference type="NCBI Taxonomy" id="714943"/>
    <lineage>
        <taxon>Bacteria</taxon>
        <taxon>Pseudomonadati</taxon>
        <taxon>Bacteroidota</taxon>
        <taxon>Sphingobacteriia</taxon>
        <taxon>Sphingobacteriales</taxon>
        <taxon>Sphingobacteriaceae</taxon>
        <taxon>Mucilaginibacter</taxon>
    </lineage>
</organism>
<protein>
    <submittedName>
        <fullName evidence="3">Electron transport complex, rnfABCdge type, D subunit</fullName>
    </submittedName>
</protein>
<dbReference type="OrthoDB" id="9801375at2"/>
<evidence type="ECO:0000259" key="2">
    <source>
        <dbReference type="Pfam" id="PF17996"/>
    </source>
</evidence>
<dbReference type="InterPro" id="IPR040794">
    <property type="entry name" value="CE2_N"/>
</dbReference>
<sequence>MTRPLYIIILWLVTLSGCVQVDAQKIVSFKDDNIRYMGRIAYQNDAAQLFWSGTSMQINFKGTEAKVSLKDERGDNFFNVIIDGKIVVLHPDAEKRTYTLATGLSNGPHSLSIFKRTEWADGTTLFFGFEFNTGAEILAPPAVKKRKIEFYGDSITSGYGIEDFDGGNNSYLPPYKNNYLTYAALTARHFDAQFSCISKSGIGITVGYTPVTMPELYNRLNPNDPNSLWDFSKFKPDVVVINLFQNDASLMRQSERPEFKARFGDTPPNDEFIIQAYHKFLLTLRSKYPGTRIICVLGSMDAVKDALPWKGYVEKAVARTNDKLITTHFFAYKNTQGHPSVEENKVMADDLIAYIDSHIKW</sequence>
<dbReference type="Gene3D" id="2.60.120.260">
    <property type="entry name" value="Galactose-binding domain-like"/>
    <property type="match status" value="1"/>
</dbReference>